<sequence length="127" mass="14137">MARKRKGAGALNHLVTFQRRVVESDPYGNERGAWQDEFTVPARLKPKMGSEEVTASRLQGIQPFIMTVRSSAETRQITPAWRAYDAREGLIDGDVQTPARAFDIKTAANIDERNAYIEMLVVDSGAV</sequence>
<organism evidence="1 2">
    <name type="scientific">Nitratireductor kimnyeongensis</name>
    <dbReference type="NCBI Taxonomy" id="430679"/>
    <lineage>
        <taxon>Bacteria</taxon>
        <taxon>Pseudomonadati</taxon>
        <taxon>Pseudomonadota</taxon>
        <taxon>Alphaproteobacteria</taxon>
        <taxon>Hyphomicrobiales</taxon>
        <taxon>Phyllobacteriaceae</taxon>
        <taxon>Nitratireductor</taxon>
    </lineage>
</organism>
<dbReference type="InterPro" id="IPR038666">
    <property type="entry name" value="SSP1_head-tail_sf"/>
</dbReference>
<protein>
    <submittedName>
        <fullName evidence="1">Head-tail adaptor protein</fullName>
    </submittedName>
</protein>
<name>A0ABW0T511_9HYPH</name>
<gene>
    <name evidence="1" type="ORF">ACFPOD_04900</name>
</gene>
<dbReference type="RefSeq" id="WP_223019767.1">
    <property type="nucleotide sequence ID" value="NZ_CP078143.1"/>
</dbReference>
<dbReference type="Proteomes" id="UP001596107">
    <property type="component" value="Unassembled WGS sequence"/>
</dbReference>
<evidence type="ECO:0000313" key="1">
    <source>
        <dbReference type="EMBL" id="MFC5584440.1"/>
    </source>
</evidence>
<proteinExistence type="predicted"/>
<dbReference type="Gene3D" id="2.40.10.270">
    <property type="entry name" value="Bacteriophage SPP1 head-tail adaptor protein"/>
    <property type="match status" value="1"/>
</dbReference>
<keyword evidence="2" id="KW-1185">Reference proteome</keyword>
<evidence type="ECO:0000313" key="2">
    <source>
        <dbReference type="Proteomes" id="UP001596107"/>
    </source>
</evidence>
<comment type="caution">
    <text evidence="1">The sequence shown here is derived from an EMBL/GenBank/DDBJ whole genome shotgun (WGS) entry which is preliminary data.</text>
</comment>
<accession>A0ABW0T511</accession>
<reference evidence="2" key="1">
    <citation type="journal article" date="2019" name="Int. J. Syst. Evol. Microbiol.">
        <title>The Global Catalogue of Microorganisms (GCM) 10K type strain sequencing project: providing services to taxonomists for standard genome sequencing and annotation.</title>
        <authorList>
            <consortium name="The Broad Institute Genomics Platform"/>
            <consortium name="The Broad Institute Genome Sequencing Center for Infectious Disease"/>
            <person name="Wu L."/>
            <person name="Ma J."/>
        </authorList>
    </citation>
    <scope>NUCLEOTIDE SEQUENCE [LARGE SCALE GENOMIC DNA]</scope>
    <source>
        <strain evidence="2">JCM 3366</strain>
    </source>
</reference>
<dbReference type="InterPro" id="IPR008767">
    <property type="entry name" value="Phage_SPP1_head-tail_adaptor"/>
</dbReference>
<dbReference type="EMBL" id="JBHSNB010000001">
    <property type="protein sequence ID" value="MFC5584440.1"/>
    <property type="molecule type" value="Genomic_DNA"/>
</dbReference>
<dbReference type="Pfam" id="PF05521">
    <property type="entry name" value="Phage_HCP"/>
    <property type="match status" value="1"/>
</dbReference>